<feature type="non-terminal residue" evidence="10">
    <location>
        <position position="1"/>
    </location>
</feature>
<dbReference type="EMBL" id="KF896776">
    <property type="protein sequence ID" value="AHL68379.1"/>
    <property type="molecule type" value="Genomic_DNA"/>
</dbReference>
<dbReference type="EMBL" id="KF896778">
    <property type="protein sequence ID" value="AHL68381.1"/>
    <property type="molecule type" value="Genomic_DNA"/>
</dbReference>
<dbReference type="EMBL" id="KF896774">
    <property type="protein sequence ID" value="AHL68377.1"/>
    <property type="molecule type" value="Genomic_DNA"/>
</dbReference>
<dbReference type="EMBL" id="KF896780">
    <property type="protein sequence ID" value="AHL68383.1"/>
    <property type="molecule type" value="Genomic_DNA"/>
</dbReference>
<accession>A0A067Z8Y1</accession>
<dbReference type="AlphaFoldDB" id="A0A067Z8Y1"/>
<evidence type="ECO:0000313" key="12">
    <source>
        <dbReference type="EMBL" id="AHL68384.1"/>
    </source>
</evidence>
<sequence>RIDVGERLGEGAGGGGRCGLGRIVIVVIGRIIAGQREQVELRRGAGVGRMLLQPGQPLARGADHRLRHAGKLRHLQAVALAGRAFLYGMQEDNAVAVLDRRQVHVGRLRELLRQLRQLEVVGGEQRVAAVVRQQVARDRPGQRQPIEGTGAASDLVHQHQAVGGGAVQDGGGFGHLHHEGRAPAGEIVRGADAREDAVDRADGGGVGRHEGAHVGEQDDQRGLAHEGRFTA</sequence>
<dbReference type="EMBL" id="KF896773">
    <property type="protein sequence ID" value="AHL68376.1"/>
    <property type="molecule type" value="Genomic_DNA"/>
</dbReference>
<evidence type="ECO:0000313" key="6">
    <source>
        <dbReference type="EMBL" id="AHL68378.1"/>
    </source>
</evidence>
<evidence type="ECO:0000313" key="5">
    <source>
        <dbReference type="EMBL" id="AHL68377.1"/>
    </source>
</evidence>
<evidence type="ECO:0000313" key="11">
    <source>
        <dbReference type="EMBL" id="AHL68383.1"/>
    </source>
</evidence>
<dbReference type="EMBL" id="KF896769">
    <property type="protein sequence ID" value="AHL68372.1"/>
    <property type="molecule type" value="Genomic_DNA"/>
</dbReference>
<evidence type="ECO:0000313" key="2">
    <source>
        <dbReference type="EMBL" id="AHL68371.1"/>
    </source>
</evidence>
<evidence type="ECO:0000313" key="7">
    <source>
        <dbReference type="EMBL" id="AHL68379.1"/>
    </source>
</evidence>
<reference evidence="10" key="1">
    <citation type="submission" date="2013-11" db="EMBL/GenBank/DDBJ databases">
        <authorList>
            <person name="Albuquerque G.M.R."/>
            <person name="Santos L.A."/>
            <person name="Felix K.C.S."/>
            <person name="Rollemberg C.L."/>
            <person name="Silva A.M.F."/>
            <person name="Mariano R.L.R."/>
            <person name="Prior P."/>
            <person name="Cellier G."/>
            <person name="Souza E.B."/>
        </authorList>
    </citation>
    <scope>NUCLEOTIDE SEQUENCE</scope>
    <source>
        <strain evidence="13">B105</strain>
        <strain evidence="10">B106</strain>
        <strain evidence="14">B54</strain>
        <strain evidence="7">B64</strain>
        <strain evidence="6">B66</strain>
        <strain evidence="5">B73</strain>
        <strain evidence="4">B74</strain>
        <strain evidence="8">B75</strain>
        <strain evidence="11">B95</strain>
        <strain evidence="9">B96</strain>
        <strain evidence="12">BV136</strain>
        <strain evidence="3">IBSBF1544</strain>
        <strain evidence="2">IBSBF187</strain>
    </source>
</reference>
<evidence type="ECO:0000313" key="3">
    <source>
        <dbReference type="EMBL" id="AHL68372.1"/>
    </source>
</evidence>
<dbReference type="EMBL" id="KF896777">
    <property type="protein sequence ID" value="AHL68380.1"/>
    <property type="molecule type" value="Genomic_DNA"/>
</dbReference>
<feature type="region of interest" description="Disordered" evidence="1">
    <location>
        <begin position="195"/>
        <end position="231"/>
    </location>
</feature>
<feature type="non-terminal residue" evidence="10">
    <location>
        <position position="231"/>
    </location>
</feature>
<evidence type="ECO:0000313" key="13">
    <source>
        <dbReference type="EMBL" id="AHL68389.1"/>
    </source>
</evidence>
<evidence type="ECO:0000256" key="1">
    <source>
        <dbReference type="SAM" id="MobiDB-lite"/>
    </source>
</evidence>
<proteinExistence type="predicted"/>
<dbReference type="EMBL" id="KF896781">
    <property type="protein sequence ID" value="AHL68384.1"/>
    <property type="molecule type" value="Genomic_DNA"/>
</dbReference>
<evidence type="ECO:0000313" key="14">
    <source>
        <dbReference type="EMBL" id="AHL68398.1"/>
    </source>
</evidence>
<dbReference type="EMBL" id="KF896795">
    <property type="protein sequence ID" value="AHL68398.1"/>
    <property type="molecule type" value="Genomic_DNA"/>
</dbReference>
<name>A0A067Z8Y1_RALSL</name>
<protein>
    <submittedName>
        <fullName evidence="10">DNA mismatch repair protein</fullName>
    </submittedName>
</protein>
<dbReference type="EMBL" id="KF896779">
    <property type="protein sequence ID" value="AHL68382.1"/>
    <property type="molecule type" value="Genomic_DNA"/>
</dbReference>
<dbReference type="EMBL" id="KF896786">
    <property type="protein sequence ID" value="AHL68389.1"/>
    <property type="molecule type" value="Genomic_DNA"/>
</dbReference>
<evidence type="ECO:0000313" key="9">
    <source>
        <dbReference type="EMBL" id="AHL68381.1"/>
    </source>
</evidence>
<evidence type="ECO:0000313" key="4">
    <source>
        <dbReference type="EMBL" id="AHL68376.1"/>
    </source>
</evidence>
<evidence type="ECO:0000313" key="8">
    <source>
        <dbReference type="EMBL" id="AHL68380.1"/>
    </source>
</evidence>
<gene>
    <name evidence="10" type="primary">mutS</name>
</gene>
<evidence type="ECO:0000313" key="10">
    <source>
        <dbReference type="EMBL" id="AHL68382.1"/>
    </source>
</evidence>
<organism evidence="10">
    <name type="scientific">Ralstonia solanacearum</name>
    <name type="common">Pseudomonas solanacearum</name>
    <dbReference type="NCBI Taxonomy" id="305"/>
    <lineage>
        <taxon>Bacteria</taxon>
        <taxon>Pseudomonadati</taxon>
        <taxon>Pseudomonadota</taxon>
        <taxon>Betaproteobacteria</taxon>
        <taxon>Burkholderiales</taxon>
        <taxon>Burkholderiaceae</taxon>
        <taxon>Ralstonia</taxon>
        <taxon>Ralstonia solanacearum species complex</taxon>
    </lineage>
</organism>
<dbReference type="EMBL" id="KF896768">
    <property type="protein sequence ID" value="AHL68371.1"/>
    <property type="molecule type" value="Genomic_DNA"/>
</dbReference>
<reference evidence="10" key="2">
    <citation type="journal article" date="2014" name="Phytopathology">
        <title>Moko Disease-Causing Strains of Ralstonia solanacearum from Brazil Extend Known Diversity in Paraphyletic Phylotype II.</title>
        <authorList>
            <person name="Albuquerque G.M."/>
            <person name="Santos L.A."/>
            <person name="Felix K.C."/>
            <person name="Rollemberg C.L."/>
            <person name="Silva A.M."/>
            <person name="Souza E.B."/>
            <person name="Cellier G."/>
            <person name="Prior P."/>
            <person name="Mariano R.R."/>
        </authorList>
    </citation>
    <scope>NUCLEOTIDE SEQUENCE</scope>
    <source>
        <strain evidence="13">B105</strain>
        <strain evidence="10">B106</strain>
        <strain evidence="14">B54</strain>
        <strain evidence="7">B64</strain>
        <strain evidence="6">B66</strain>
        <strain evidence="5">B73</strain>
        <strain evidence="4">B74</strain>
        <strain evidence="8">B75</strain>
        <strain evidence="11">B95</strain>
        <strain evidence="9">B96</strain>
        <strain evidence="12">BV136</strain>
        <strain evidence="3">IBSBF1544</strain>
        <strain evidence="2">IBSBF187</strain>
    </source>
</reference>
<dbReference type="EMBL" id="KF896775">
    <property type="protein sequence ID" value="AHL68378.1"/>
    <property type="molecule type" value="Genomic_DNA"/>
</dbReference>